<evidence type="ECO:0000256" key="3">
    <source>
        <dbReference type="PROSITE-ProRule" id="PRU00175"/>
    </source>
</evidence>
<dbReference type="InterPro" id="IPR006575">
    <property type="entry name" value="RWD_dom"/>
</dbReference>
<keyword evidence="1 3" id="KW-0863">Zinc-finger</keyword>
<evidence type="ECO:0000256" key="2">
    <source>
        <dbReference type="ARBA" id="ARBA00022833"/>
    </source>
</evidence>
<evidence type="ECO:0000313" key="7">
    <source>
        <dbReference type="EMBL" id="KAG0720983.1"/>
    </source>
</evidence>
<keyword evidence="1 3" id="KW-0479">Metal-binding</keyword>
<dbReference type="FunFam" id="3.30.40.10:FF:000215">
    <property type="entry name" value="E3 ubiquitin-protein ligase RNF25"/>
    <property type="match status" value="1"/>
</dbReference>
<dbReference type="GO" id="GO:0009893">
    <property type="term" value="P:positive regulation of metabolic process"/>
    <property type="evidence" value="ECO:0007669"/>
    <property type="project" value="UniProtKB-ARBA"/>
</dbReference>
<feature type="compositionally biased region" description="Gly residues" evidence="4">
    <location>
        <begin position="360"/>
        <end position="378"/>
    </location>
</feature>
<protein>
    <submittedName>
        <fullName evidence="7">E3 ubiquitin-protein ligase RNF25</fullName>
    </submittedName>
</protein>
<dbReference type="FunFam" id="3.10.110.10:FF:000050">
    <property type="entry name" value="eIF-2-alpha kinase GCN2"/>
    <property type="match status" value="1"/>
</dbReference>
<dbReference type="InterPro" id="IPR013083">
    <property type="entry name" value="Znf_RING/FYVE/PHD"/>
</dbReference>
<dbReference type="GO" id="GO:0010468">
    <property type="term" value="P:regulation of gene expression"/>
    <property type="evidence" value="ECO:0007669"/>
    <property type="project" value="UniProtKB-ARBA"/>
</dbReference>
<gene>
    <name evidence="7" type="primary">Rnf25</name>
    <name evidence="7" type="ORF">GWK47_047357</name>
</gene>
<dbReference type="InterPro" id="IPR001841">
    <property type="entry name" value="Znf_RING"/>
</dbReference>
<dbReference type="AlphaFoldDB" id="A0A8J4Y3S1"/>
<dbReference type="Pfam" id="PF05773">
    <property type="entry name" value="RWD"/>
    <property type="match status" value="1"/>
</dbReference>
<proteinExistence type="predicted"/>
<accession>A0A8J4Y3S1</accession>
<dbReference type="SUPFAM" id="SSF54495">
    <property type="entry name" value="UBC-like"/>
    <property type="match status" value="1"/>
</dbReference>
<dbReference type="SUPFAM" id="SSF57850">
    <property type="entry name" value="RING/U-box"/>
    <property type="match status" value="1"/>
</dbReference>
<feature type="compositionally biased region" description="Low complexity" evidence="4">
    <location>
        <begin position="319"/>
        <end position="331"/>
    </location>
</feature>
<dbReference type="CDD" id="cd23818">
    <property type="entry name" value="RWD_RNF25"/>
    <property type="match status" value="1"/>
</dbReference>
<evidence type="ECO:0000259" key="6">
    <source>
        <dbReference type="PROSITE" id="PS50908"/>
    </source>
</evidence>
<keyword evidence="2" id="KW-0862">Zinc</keyword>
<feature type="region of interest" description="Disordered" evidence="4">
    <location>
        <begin position="300"/>
        <end position="380"/>
    </location>
</feature>
<dbReference type="GO" id="GO:0061630">
    <property type="term" value="F:ubiquitin protein ligase activity"/>
    <property type="evidence" value="ECO:0007669"/>
    <property type="project" value="InterPro"/>
</dbReference>
<comment type="caution">
    <text evidence="7">The sequence shown here is derived from an EMBL/GenBank/DDBJ whole genome shotgun (WGS) entry which is preliminary data.</text>
</comment>
<dbReference type="GO" id="GO:0033554">
    <property type="term" value="P:cellular response to stress"/>
    <property type="evidence" value="ECO:0007669"/>
    <property type="project" value="UniProtKB-ARBA"/>
</dbReference>
<dbReference type="PANTHER" id="PTHR13198:SF4">
    <property type="entry name" value="E3 UBIQUITIN-PROTEIN LIGASE RNF25"/>
    <property type="match status" value="1"/>
</dbReference>
<sequence length="485" mass="53320">MEEIEALQAIMLDEVTVLHGDGSVPGRLCGNTMYASYPWPQTTPRGVPAGVEVVVVPATAQNVKEQHVRVTLVISLSPDYPDVSPTITLRNPRGVDDDVLQKIHQESKQRCEEYLGCPVIYELIEVVRDNLTANNTPSCPCAICLHHFTDTDTFTKTRCFHYFHSYCLGRWVPRAKQEYIASCVEEAAAEEEEPQPAWMAREKKLLMCPVCRDPIQNELNGEELLCAAPPEEEENTEEFRADDPELVALQHKMAQLYLKQKEKGGIINLEEEKNKFLLSSNRVDFCEGLGGSLEEEANLALPNTPEEGPPENHLPAPPTARRGGRPAQPRSQGHRTHGGYGRQPWRHTDHGGDGRYWAGNRGGRGGSGGRGRGAGRGGTYTYSRIIPEHKEYSAPSLKSSCVIDGGLGTKSQARHNNPKYENGSIYHAGDNRAETCFGARGGGGGAHKRGAKGPGSRQRYGRGRGRGNPANFTPSGQRHPAEDWS</sequence>
<evidence type="ECO:0000256" key="1">
    <source>
        <dbReference type="ARBA" id="ARBA00022771"/>
    </source>
</evidence>
<reference evidence="7" key="1">
    <citation type="submission" date="2020-07" db="EMBL/GenBank/DDBJ databases">
        <title>The High-quality genome of the commercially important snow crab, Chionoecetes opilio.</title>
        <authorList>
            <person name="Jeong J.-H."/>
            <person name="Ryu S."/>
        </authorList>
    </citation>
    <scope>NUCLEOTIDE SEQUENCE</scope>
    <source>
        <strain evidence="7">MADBK_172401_WGS</strain>
        <tissue evidence="7">Digestive gland</tissue>
    </source>
</reference>
<dbReference type="Gene3D" id="3.10.110.10">
    <property type="entry name" value="Ubiquitin Conjugating Enzyme"/>
    <property type="match status" value="1"/>
</dbReference>
<dbReference type="Gene3D" id="3.30.40.10">
    <property type="entry name" value="Zinc/RING finger domain, C3HC4 (zinc finger)"/>
    <property type="match status" value="1"/>
</dbReference>
<feature type="region of interest" description="Disordered" evidence="4">
    <location>
        <begin position="439"/>
        <end position="485"/>
    </location>
</feature>
<feature type="domain" description="RING-type" evidence="5">
    <location>
        <begin position="141"/>
        <end position="212"/>
    </location>
</feature>
<evidence type="ECO:0000256" key="4">
    <source>
        <dbReference type="SAM" id="MobiDB-lite"/>
    </source>
</evidence>
<dbReference type="OrthoDB" id="432311at2759"/>
<keyword evidence="8" id="KW-1185">Reference proteome</keyword>
<organism evidence="7 8">
    <name type="scientific">Chionoecetes opilio</name>
    <name type="common">Atlantic snow crab</name>
    <name type="synonym">Cancer opilio</name>
    <dbReference type="NCBI Taxonomy" id="41210"/>
    <lineage>
        <taxon>Eukaryota</taxon>
        <taxon>Metazoa</taxon>
        <taxon>Ecdysozoa</taxon>
        <taxon>Arthropoda</taxon>
        <taxon>Crustacea</taxon>
        <taxon>Multicrustacea</taxon>
        <taxon>Malacostraca</taxon>
        <taxon>Eumalacostraca</taxon>
        <taxon>Eucarida</taxon>
        <taxon>Decapoda</taxon>
        <taxon>Pleocyemata</taxon>
        <taxon>Brachyura</taxon>
        <taxon>Eubrachyura</taxon>
        <taxon>Majoidea</taxon>
        <taxon>Majidae</taxon>
        <taxon>Chionoecetes</taxon>
    </lineage>
</organism>
<dbReference type="EMBL" id="JACEEZ010011976">
    <property type="protein sequence ID" value="KAG0720983.1"/>
    <property type="molecule type" value="Genomic_DNA"/>
</dbReference>
<evidence type="ECO:0000259" key="5">
    <source>
        <dbReference type="PROSITE" id="PS50089"/>
    </source>
</evidence>
<dbReference type="InterPro" id="IPR016135">
    <property type="entry name" value="UBQ-conjugating_enzyme/RWD"/>
</dbReference>
<dbReference type="GO" id="GO:0051246">
    <property type="term" value="P:regulation of protein metabolic process"/>
    <property type="evidence" value="ECO:0007669"/>
    <property type="project" value="UniProtKB-ARBA"/>
</dbReference>
<dbReference type="PROSITE" id="PS50908">
    <property type="entry name" value="RWD"/>
    <property type="match status" value="1"/>
</dbReference>
<name>A0A8J4Y3S1_CHIOP</name>
<feature type="domain" description="RWD" evidence="6">
    <location>
        <begin position="2"/>
        <end position="134"/>
    </location>
</feature>
<dbReference type="SMART" id="SM00184">
    <property type="entry name" value="RING"/>
    <property type="match status" value="1"/>
</dbReference>
<dbReference type="GO" id="GO:0005634">
    <property type="term" value="C:nucleus"/>
    <property type="evidence" value="ECO:0007669"/>
    <property type="project" value="TreeGrafter"/>
</dbReference>
<dbReference type="SMART" id="SM00591">
    <property type="entry name" value="RWD"/>
    <property type="match status" value="1"/>
</dbReference>
<dbReference type="PANTHER" id="PTHR13198">
    <property type="entry name" value="RING FINGER PROTEIN 25"/>
    <property type="match status" value="1"/>
</dbReference>
<dbReference type="GO" id="GO:0016567">
    <property type="term" value="P:protein ubiquitination"/>
    <property type="evidence" value="ECO:0007669"/>
    <property type="project" value="TreeGrafter"/>
</dbReference>
<evidence type="ECO:0000313" key="8">
    <source>
        <dbReference type="Proteomes" id="UP000770661"/>
    </source>
</evidence>
<dbReference type="Proteomes" id="UP000770661">
    <property type="component" value="Unassembled WGS sequence"/>
</dbReference>
<dbReference type="PROSITE" id="PS50089">
    <property type="entry name" value="ZF_RING_2"/>
    <property type="match status" value="1"/>
</dbReference>
<dbReference type="InterPro" id="IPR039133">
    <property type="entry name" value="RNF25"/>
</dbReference>
<dbReference type="GO" id="GO:0008270">
    <property type="term" value="F:zinc ion binding"/>
    <property type="evidence" value="ECO:0007669"/>
    <property type="project" value="UniProtKB-KW"/>
</dbReference>